<feature type="transmembrane region" description="Helical" evidence="7">
    <location>
        <begin position="243"/>
        <end position="267"/>
    </location>
</feature>
<dbReference type="PANTHER" id="PTHR33048">
    <property type="entry name" value="PTH11-LIKE INTEGRAL MEMBRANE PROTEIN (AFU_ORTHOLOGUE AFUA_5G11245)"/>
    <property type="match status" value="1"/>
</dbReference>
<feature type="transmembrane region" description="Helical" evidence="7">
    <location>
        <begin position="27"/>
        <end position="51"/>
    </location>
</feature>
<organism evidence="9 10">
    <name type="scientific">Penicillium nalgiovense</name>
    <dbReference type="NCBI Taxonomy" id="60175"/>
    <lineage>
        <taxon>Eukaryota</taxon>
        <taxon>Fungi</taxon>
        <taxon>Dikarya</taxon>
        <taxon>Ascomycota</taxon>
        <taxon>Pezizomycotina</taxon>
        <taxon>Eurotiomycetes</taxon>
        <taxon>Eurotiomycetidae</taxon>
        <taxon>Eurotiales</taxon>
        <taxon>Aspergillaceae</taxon>
        <taxon>Penicillium</taxon>
    </lineage>
</organism>
<evidence type="ECO:0000256" key="2">
    <source>
        <dbReference type="ARBA" id="ARBA00022692"/>
    </source>
</evidence>
<dbReference type="InterPro" id="IPR049326">
    <property type="entry name" value="Rhodopsin_dom_fungi"/>
</dbReference>
<comment type="similarity">
    <text evidence="5">Belongs to the SAT4 family.</text>
</comment>
<feature type="transmembrane region" description="Helical" evidence="7">
    <location>
        <begin position="130"/>
        <end position="152"/>
    </location>
</feature>
<reference evidence="9" key="1">
    <citation type="submission" date="2021-07" db="EMBL/GenBank/DDBJ databases">
        <authorList>
            <person name="Branca A.L. A."/>
        </authorList>
    </citation>
    <scope>NUCLEOTIDE SEQUENCE</scope>
</reference>
<feature type="compositionally biased region" description="Basic and acidic residues" evidence="6">
    <location>
        <begin position="381"/>
        <end position="393"/>
    </location>
</feature>
<evidence type="ECO:0000256" key="7">
    <source>
        <dbReference type="SAM" id="Phobius"/>
    </source>
</evidence>
<dbReference type="EMBL" id="CAJVNV010000188">
    <property type="protein sequence ID" value="CAG8098843.1"/>
    <property type="molecule type" value="Genomic_DNA"/>
</dbReference>
<comment type="subcellular location">
    <subcellularLocation>
        <location evidence="1">Membrane</location>
        <topology evidence="1">Multi-pass membrane protein</topology>
    </subcellularLocation>
</comment>
<protein>
    <recommendedName>
        <fullName evidence="8">Rhodopsin domain-containing protein</fullName>
    </recommendedName>
</protein>
<evidence type="ECO:0000256" key="4">
    <source>
        <dbReference type="ARBA" id="ARBA00023136"/>
    </source>
</evidence>
<evidence type="ECO:0000256" key="6">
    <source>
        <dbReference type="SAM" id="MobiDB-lite"/>
    </source>
</evidence>
<sequence>MPQKYVLAYLQFLQAAGLHEGRMEETTVPSIIICNTIMLVLASAGVFVKLLMLGHPRNIGADGDDLFGLADCTYRFSPSCYVLLLCGVSSPISRHPLASSDTLAVTRYGYGKHIEAVEADIPAMSMFLKLVVVAAISYLIAMTAIQVSFCLLYKRLFAVAHVGWPYWFLITIVVLQFIEELFVFVFQCSPIRKLVDATGSVQGRCLELYVFYIIHFVTRLVTNIAIFTLPIPKLLKLQMKRGVKVGVVLFFGLGLLVCATSIIRATYLKRFQVDYTWDLVNALNWSAVEVCTAIFIACIPSFKALITVFFPLLRKYMGFPSGSTPHQHINEGNSGDSPTDYFNLPATQRVQTTPDCFPLPSPAVEYHEPTDLIMSGAIPTVREDRASPQDPRLDYNTGGSA</sequence>
<keyword evidence="3 7" id="KW-1133">Transmembrane helix</keyword>
<feature type="transmembrane region" description="Helical" evidence="7">
    <location>
        <begin position="164"/>
        <end position="186"/>
    </location>
</feature>
<gene>
    <name evidence="9" type="ORF">PNAL_LOCUS4629</name>
</gene>
<dbReference type="InterPro" id="IPR052337">
    <property type="entry name" value="SAT4-like"/>
</dbReference>
<evidence type="ECO:0000256" key="1">
    <source>
        <dbReference type="ARBA" id="ARBA00004141"/>
    </source>
</evidence>
<proteinExistence type="inferred from homology"/>
<feature type="domain" description="Rhodopsin" evidence="8">
    <location>
        <begin position="102"/>
        <end position="306"/>
    </location>
</feature>
<evidence type="ECO:0000313" key="9">
    <source>
        <dbReference type="EMBL" id="CAG8098843.1"/>
    </source>
</evidence>
<evidence type="ECO:0000256" key="5">
    <source>
        <dbReference type="ARBA" id="ARBA00038359"/>
    </source>
</evidence>
<dbReference type="OrthoDB" id="5413793at2759"/>
<keyword evidence="4 7" id="KW-0472">Membrane</keyword>
<dbReference type="GO" id="GO:0016020">
    <property type="term" value="C:membrane"/>
    <property type="evidence" value="ECO:0007669"/>
    <property type="project" value="UniProtKB-SubCell"/>
</dbReference>
<evidence type="ECO:0000259" key="8">
    <source>
        <dbReference type="Pfam" id="PF20684"/>
    </source>
</evidence>
<feature type="transmembrane region" description="Helical" evidence="7">
    <location>
        <begin position="287"/>
        <end position="313"/>
    </location>
</feature>
<evidence type="ECO:0000256" key="3">
    <source>
        <dbReference type="ARBA" id="ARBA00022989"/>
    </source>
</evidence>
<keyword evidence="2 7" id="KW-0812">Transmembrane</keyword>
<name>A0A9W4HR44_PENNA</name>
<dbReference type="Proteomes" id="UP001153461">
    <property type="component" value="Unassembled WGS sequence"/>
</dbReference>
<feature type="transmembrane region" description="Helical" evidence="7">
    <location>
        <begin position="209"/>
        <end position="231"/>
    </location>
</feature>
<accession>A0A9W4HR44</accession>
<evidence type="ECO:0000313" key="10">
    <source>
        <dbReference type="Proteomes" id="UP001153461"/>
    </source>
</evidence>
<feature type="region of interest" description="Disordered" evidence="6">
    <location>
        <begin position="379"/>
        <end position="401"/>
    </location>
</feature>
<dbReference type="Pfam" id="PF20684">
    <property type="entry name" value="Fung_rhodopsin"/>
    <property type="match status" value="1"/>
</dbReference>
<comment type="caution">
    <text evidence="9">The sequence shown here is derived from an EMBL/GenBank/DDBJ whole genome shotgun (WGS) entry which is preliminary data.</text>
</comment>
<dbReference type="PANTHER" id="PTHR33048:SF123">
    <property type="entry name" value="INTEGRAL MEMBRANE PROTEIN"/>
    <property type="match status" value="1"/>
</dbReference>
<dbReference type="AlphaFoldDB" id="A0A9W4HR44"/>